<organism evidence="2 3">
    <name type="scientific">Candidatus Aquicultor secundus</name>
    <dbReference type="NCBI Taxonomy" id="1973895"/>
    <lineage>
        <taxon>Bacteria</taxon>
        <taxon>Bacillati</taxon>
        <taxon>Actinomycetota</taxon>
        <taxon>Candidatus Aquicultoria</taxon>
        <taxon>Candidatus Aquicultorales</taxon>
        <taxon>Candidatus Aquicultoraceae</taxon>
        <taxon>Candidatus Aquicultor</taxon>
    </lineage>
</organism>
<evidence type="ECO:0000256" key="1">
    <source>
        <dbReference type="SAM" id="Phobius"/>
    </source>
</evidence>
<keyword evidence="1" id="KW-0472">Membrane</keyword>
<comment type="caution">
    <text evidence="2">The sequence shown here is derived from an EMBL/GenBank/DDBJ whole genome shotgun (WGS) entry which is preliminary data.</text>
</comment>
<reference evidence="3" key="1">
    <citation type="submission" date="2017-09" db="EMBL/GenBank/DDBJ databases">
        <title>Depth-based differentiation of microbial function through sediment-hosted aquifers and enrichment of novel symbionts in the deep terrestrial subsurface.</title>
        <authorList>
            <person name="Probst A.J."/>
            <person name="Ladd B."/>
            <person name="Jarett J.K."/>
            <person name="Geller-Mcgrath D.E."/>
            <person name="Sieber C.M.K."/>
            <person name="Emerson J.B."/>
            <person name="Anantharaman K."/>
            <person name="Thomas B.C."/>
            <person name="Malmstrom R."/>
            <person name="Stieglmeier M."/>
            <person name="Klingl A."/>
            <person name="Woyke T."/>
            <person name="Ryan C.M."/>
            <person name="Banfield J.F."/>
        </authorList>
    </citation>
    <scope>NUCLEOTIDE SEQUENCE [LARGE SCALE GENOMIC DNA]</scope>
</reference>
<feature type="transmembrane region" description="Helical" evidence="1">
    <location>
        <begin position="7"/>
        <end position="27"/>
    </location>
</feature>
<dbReference type="RefSeq" id="WP_286977649.1">
    <property type="nucleotide sequence ID" value="NZ_PFNG01000272.1"/>
</dbReference>
<dbReference type="Proteomes" id="UP000230956">
    <property type="component" value="Unassembled WGS sequence"/>
</dbReference>
<dbReference type="EMBL" id="PFNG01000272">
    <property type="protein sequence ID" value="PIZ34648.1"/>
    <property type="molecule type" value="Genomic_DNA"/>
</dbReference>
<feature type="transmembrane region" description="Helical" evidence="1">
    <location>
        <begin position="360"/>
        <end position="377"/>
    </location>
</feature>
<sequence length="434" mass="48229">MRKRFILDPFWVIFGLFALQALLWWFFMPQVPTIFGAASRYRGDSALLRFLLLWMALLAGVSIGKMAGVTWQKRTNNQSDHLSTGWVKFLSSFAAYTLLISLAGELVYVREIIANPALIREAFDAGTLALVGEQVNEVRIVGFSSLNNLFIIPSAIYAMIMFHPDMGPVAVKKARFRLILIGTISVLHALIFAARMFPVYFVLIVFAAYLLVMPNSHRLTWRNILKTVGFMGAIIWVGELLRGGLWYATNYGVGVFSAETQRHVIDLFVQGYFAADFNNALVLLDHNSSYQFFSTTMLGEFLSGFDSYTLIHGWTSAFGTVNVLGLWWYDWGLWAYGLSLIVGALLGVAYKVAEKASGRISLVTLCFVIAYPGIWSLTRINYFFLTIFVIPVAFIAVAGILVSLLRLRQAGFTGRNVVMGGDNSEGPPSHAGVG</sequence>
<proteinExistence type="predicted"/>
<feature type="transmembrane region" description="Helical" evidence="1">
    <location>
        <begin position="228"/>
        <end position="248"/>
    </location>
</feature>
<keyword evidence="1" id="KW-0812">Transmembrane</keyword>
<feature type="transmembrane region" description="Helical" evidence="1">
    <location>
        <begin position="47"/>
        <end position="68"/>
    </location>
</feature>
<feature type="transmembrane region" description="Helical" evidence="1">
    <location>
        <begin position="383"/>
        <end position="405"/>
    </location>
</feature>
<accession>A0A2M7T4T0</accession>
<keyword evidence="1" id="KW-1133">Transmembrane helix</keyword>
<name>A0A2M7T4T0_9ACTN</name>
<evidence type="ECO:0000313" key="3">
    <source>
        <dbReference type="Proteomes" id="UP000230956"/>
    </source>
</evidence>
<feature type="transmembrane region" description="Helical" evidence="1">
    <location>
        <begin position="140"/>
        <end position="162"/>
    </location>
</feature>
<evidence type="ECO:0008006" key="4">
    <source>
        <dbReference type="Google" id="ProtNLM"/>
    </source>
</evidence>
<feature type="transmembrane region" description="Helical" evidence="1">
    <location>
        <begin position="333"/>
        <end position="353"/>
    </location>
</feature>
<protein>
    <recommendedName>
        <fullName evidence="4">Oligosaccharide repeat unit polymerase</fullName>
    </recommendedName>
</protein>
<feature type="transmembrane region" description="Helical" evidence="1">
    <location>
        <begin position="199"/>
        <end position="216"/>
    </location>
</feature>
<gene>
    <name evidence="2" type="ORF">COY37_11580</name>
</gene>
<dbReference type="AlphaFoldDB" id="A0A2M7T4T0"/>
<evidence type="ECO:0000313" key="2">
    <source>
        <dbReference type="EMBL" id="PIZ34648.1"/>
    </source>
</evidence>